<dbReference type="SUPFAM" id="SSF53098">
    <property type="entry name" value="Ribonuclease H-like"/>
    <property type="match status" value="1"/>
</dbReference>
<dbReference type="Gene3D" id="3.30.420.10">
    <property type="entry name" value="Ribonuclease H-like superfamily/Ribonuclease H"/>
    <property type="match status" value="1"/>
</dbReference>
<name>A0A8X6I3N0_NEPPI</name>
<comment type="caution">
    <text evidence="1">The sequence shown here is derived from an EMBL/GenBank/DDBJ whole genome shotgun (WGS) entry which is preliminary data.</text>
</comment>
<dbReference type="Proteomes" id="UP000887013">
    <property type="component" value="Unassembled WGS sequence"/>
</dbReference>
<protein>
    <submittedName>
        <fullName evidence="1">Integrase catalytic domain-containing protein</fullName>
    </submittedName>
</protein>
<gene>
    <name evidence="1" type="primary">AVEN_174778_1</name>
    <name evidence="1" type="ORF">NPIL_586521</name>
</gene>
<dbReference type="OrthoDB" id="422540at2759"/>
<accession>A0A8X6I3N0</accession>
<keyword evidence="2" id="KW-1185">Reference proteome</keyword>
<sequence>MTEFPSYGQKTPLLHLRSAKTSGRGHSLVPFAIVVDASDTAVGKFEPPSSRFEHVHIDLIGPLPPSESFRYCLTCVNRFSKWPEAFPLEEISAEAMSKIIYAGWIARFGPPLK</sequence>
<reference evidence="1" key="1">
    <citation type="submission" date="2020-08" db="EMBL/GenBank/DDBJ databases">
        <title>Multicomponent nature underlies the extraordinary mechanical properties of spider dragline silk.</title>
        <authorList>
            <person name="Kono N."/>
            <person name="Nakamura H."/>
            <person name="Mori M."/>
            <person name="Yoshida Y."/>
            <person name="Ohtoshi R."/>
            <person name="Malay A.D."/>
            <person name="Moran D.A.P."/>
            <person name="Tomita M."/>
            <person name="Numata K."/>
            <person name="Arakawa K."/>
        </authorList>
    </citation>
    <scope>NUCLEOTIDE SEQUENCE</scope>
</reference>
<evidence type="ECO:0000313" key="2">
    <source>
        <dbReference type="Proteomes" id="UP000887013"/>
    </source>
</evidence>
<dbReference type="GO" id="GO:0003676">
    <property type="term" value="F:nucleic acid binding"/>
    <property type="evidence" value="ECO:0007669"/>
    <property type="project" value="InterPro"/>
</dbReference>
<organism evidence="1 2">
    <name type="scientific">Nephila pilipes</name>
    <name type="common">Giant wood spider</name>
    <name type="synonym">Nephila maculata</name>
    <dbReference type="NCBI Taxonomy" id="299642"/>
    <lineage>
        <taxon>Eukaryota</taxon>
        <taxon>Metazoa</taxon>
        <taxon>Ecdysozoa</taxon>
        <taxon>Arthropoda</taxon>
        <taxon>Chelicerata</taxon>
        <taxon>Arachnida</taxon>
        <taxon>Araneae</taxon>
        <taxon>Araneomorphae</taxon>
        <taxon>Entelegynae</taxon>
        <taxon>Araneoidea</taxon>
        <taxon>Nephilidae</taxon>
        <taxon>Nephila</taxon>
    </lineage>
</organism>
<evidence type="ECO:0000313" key="1">
    <source>
        <dbReference type="EMBL" id="GFS29387.1"/>
    </source>
</evidence>
<proteinExistence type="predicted"/>
<dbReference type="AlphaFoldDB" id="A0A8X6I3N0"/>
<dbReference type="EMBL" id="BMAW01087367">
    <property type="protein sequence ID" value="GFS29387.1"/>
    <property type="molecule type" value="Genomic_DNA"/>
</dbReference>
<dbReference type="InterPro" id="IPR012337">
    <property type="entry name" value="RNaseH-like_sf"/>
</dbReference>
<dbReference type="InterPro" id="IPR036397">
    <property type="entry name" value="RNaseH_sf"/>
</dbReference>